<dbReference type="RefSeq" id="WP_229792700.1">
    <property type="nucleotide sequence ID" value="NZ_BMXT01000001.1"/>
</dbReference>
<reference evidence="3" key="1">
    <citation type="journal article" date="2019" name="Int. J. Syst. Evol. Microbiol.">
        <title>The Global Catalogue of Microorganisms (GCM) 10K type strain sequencing project: providing services to taxonomists for standard genome sequencing and annotation.</title>
        <authorList>
            <consortium name="The Broad Institute Genomics Platform"/>
            <consortium name="The Broad Institute Genome Sequencing Center for Infectious Disease"/>
            <person name="Wu L."/>
            <person name="Ma J."/>
        </authorList>
    </citation>
    <scope>NUCLEOTIDE SEQUENCE [LARGE SCALE GENOMIC DNA]</scope>
    <source>
        <strain evidence="3">KCTC 22232</strain>
    </source>
</reference>
<dbReference type="Proteomes" id="UP000621898">
    <property type="component" value="Unassembled WGS sequence"/>
</dbReference>
<feature type="domain" description="Glycosyl transferase family 1" evidence="1">
    <location>
        <begin position="266"/>
        <end position="341"/>
    </location>
</feature>
<accession>A0ABQ2ZKF7</accession>
<dbReference type="InterPro" id="IPR001296">
    <property type="entry name" value="Glyco_trans_1"/>
</dbReference>
<name>A0ABQ2ZKF7_9GAMM</name>
<dbReference type="PANTHER" id="PTHR12526">
    <property type="entry name" value="GLYCOSYLTRANSFERASE"/>
    <property type="match status" value="1"/>
</dbReference>
<comment type="caution">
    <text evidence="2">The sequence shown here is derived from an EMBL/GenBank/DDBJ whole genome shotgun (WGS) entry which is preliminary data.</text>
</comment>
<proteinExistence type="predicted"/>
<evidence type="ECO:0000313" key="2">
    <source>
        <dbReference type="EMBL" id="GGY15901.1"/>
    </source>
</evidence>
<dbReference type="PANTHER" id="PTHR12526:SF634">
    <property type="entry name" value="BLL3361 PROTEIN"/>
    <property type="match status" value="1"/>
</dbReference>
<protein>
    <recommendedName>
        <fullName evidence="1">Glycosyl transferase family 1 domain-containing protein</fullName>
    </recommendedName>
</protein>
<dbReference type="Gene3D" id="3.40.50.2000">
    <property type="entry name" value="Glycogen Phosphorylase B"/>
    <property type="match status" value="2"/>
</dbReference>
<keyword evidence="3" id="KW-1185">Reference proteome</keyword>
<dbReference type="Pfam" id="PF00534">
    <property type="entry name" value="Glycos_transf_1"/>
    <property type="match status" value="1"/>
</dbReference>
<dbReference type="SUPFAM" id="SSF53756">
    <property type="entry name" value="UDP-Glycosyltransferase/glycogen phosphorylase"/>
    <property type="match status" value="1"/>
</dbReference>
<evidence type="ECO:0000313" key="3">
    <source>
        <dbReference type="Proteomes" id="UP000621898"/>
    </source>
</evidence>
<evidence type="ECO:0000259" key="1">
    <source>
        <dbReference type="Pfam" id="PF00534"/>
    </source>
</evidence>
<sequence length="370" mass="41392">MLLLSTSYPADATDWRGVFMRHLVAALGRRSDIKLAVWAPPGELPSTVTSITTQQETVWLMRLMATGGISHLMRSGGVRTLLTPLKLLRMIAAAYRRHFAVDVYHINWLQCALPLPRNGKPALITVLGNDLKLLRLPLMRHLLRRVMRRRKVVICPNAEWMHTPLLAAFGDVAEVIPVSFGISPHWYAIQRSPDKASKRWLVVTRLTVDKIGPLFEWSQDLFHHTDRELHLFGPMQEGVTVPDWVHYHGAAAPEQLATDWFPGACGLITLSRHAEGRPQVMLEAMAAALPIIASRMPAHASLVDDGVTGMLCDSTEAYSAALMQLENADTNRRFGAAARDWAVREIGTWDDCAQRYTRIYRGLLGSDSIE</sequence>
<gene>
    <name evidence="2" type="ORF">GCM10008098_03770</name>
</gene>
<dbReference type="EMBL" id="BMXT01000001">
    <property type="protein sequence ID" value="GGY15901.1"/>
    <property type="molecule type" value="Genomic_DNA"/>
</dbReference>
<organism evidence="2 3">
    <name type="scientific">Rhodanobacter panaciterrae</name>
    <dbReference type="NCBI Taxonomy" id="490572"/>
    <lineage>
        <taxon>Bacteria</taxon>
        <taxon>Pseudomonadati</taxon>
        <taxon>Pseudomonadota</taxon>
        <taxon>Gammaproteobacteria</taxon>
        <taxon>Lysobacterales</taxon>
        <taxon>Rhodanobacteraceae</taxon>
        <taxon>Rhodanobacter</taxon>
    </lineage>
</organism>